<feature type="transmembrane region" description="Helical" evidence="10">
    <location>
        <begin position="12"/>
        <end position="34"/>
    </location>
</feature>
<evidence type="ECO:0000256" key="10">
    <source>
        <dbReference type="SAM" id="Phobius"/>
    </source>
</evidence>
<organism evidence="13 14">
    <name type="scientific">Paramagnetospirillum kuznetsovii</name>
    <dbReference type="NCBI Taxonomy" id="2053833"/>
    <lineage>
        <taxon>Bacteria</taxon>
        <taxon>Pseudomonadati</taxon>
        <taxon>Pseudomonadota</taxon>
        <taxon>Alphaproteobacteria</taxon>
        <taxon>Rhodospirillales</taxon>
        <taxon>Magnetospirillaceae</taxon>
        <taxon>Paramagnetospirillum</taxon>
    </lineage>
</organism>
<keyword evidence="14" id="KW-1185">Reference proteome</keyword>
<evidence type="ECO:0000256" key="9">
    <source>
        <dbReference type="SAM" id="MobiDB-lite"/>
    </source>
</evidence>
<dbReference type="GO" id="GO:0005886">
    <property type="term" value="C:plasma membrane"/>
    <property type="evidence" value="ECO:0007669"/>
    <property type="project" value="UniProtKB-SubCell"/>
</dbReference>
<dbReference type="RefSeq" id="WP_112144018.1">
    <property type="nucleotide sequence ID" value="NZ_PGTO01000005.1"/>
</dbReference>
<dbReference type="Pfam" id="PF00672">
    <property type="entry name" value="HAMP"/>
    <property type="match status" value="1"/>
</dbReference>
<dbReference type="PANTHER" id="PTHR32089">
    <property type="entry name" value="METHYL-ACCEPTING CHEMOTAXIS PROTEIN MCPB"/>
    <property type="match status" value="1"/>
</dbReference>
<dbReference type="InterPro" id="IPR004090">
    <property type="entry name" value="Chemotax_Me-accpt_rcpt"/>
</dbReference>
<keyword evidence="4 10" id="KW-1133">Transmembrane helix</keyword>
<keyword evidence="2" id="KW-1003">Cell membrane</keyword>
<proteinExistence type="inferred from homology"/>
<evidence type="ECO:0000256" key="5">
    <source>
        <dbReference type="ARBA" id="ARBA00023136"/>
    </source>
</evidence>
<feature type="domain" description="HAMP" evidence="12">
    <location>
        <begin position="212"/>
        <end position="265"/>
    </location>
</feature>
<comment type="similarity">
    <text evidence="7">Belongs to the methyl-accepting chemotaxis (MCP) protein family.</text>
</comment>
<dbReference type="Gene3D" id="3.30.450.20">
    <property type="entry name" value="PAS domain"/>
    <property type="match status" value="1"/>
</dbReference>
<feature type="region of interest" description="Disordered" evidence="9">
    <location>
        <begin position="264"/>
        <end position="327"/>
    </location>
</feature>
<keyword evidence="3 10" id="KW-0812">Transmembrane</keyword>
<dbReference type="Gene3D" id="1.10.287.950">
    <property type="entry name" value="Methyl-accepting chemotaxis protein"/>
    <property type="match status" value="1"/>
</dbReference>
<evidence type="ECO:0000259" key="12">
    <source>
        <dbReference type="PROSITE" id="PS50885"/>
    </source>
</evidence>
<dbReference type="InterPro" id="IPR033480">
    <property type="entry name" value="sCache_2"/>
</dbReference>
<comment type="caution">
    <text evidence="13">The sequence shown here is derived from an EMBL/GenBank/DDBJ whole genome shotgun (WGS) entry which is preliminary data.</text>
</comment>
<reference evidence="13 14" key="1">
    <citation type="submission" date="2017-11" db="EMBL/GenBank/DDBJ databases">
        <title>Draft genome sequence of magnetotactic bacterium Magnetospirillum kuznetsovii LBB-42.</title>
        <authorList>
            <person name="Grouzdev D.S."/>
            <person name="Rysina M.S."/>
            <person name="Baslerov R.V."/>
            <person name="Koziaeva V."/>
        </authorList>
    </citation>
    <scope>NUCLEOTIDE SEQUENCE [LARGE SCALE GENOMIC DNA]</scope>
    <source>
        <strain evidence="13 14">LBB-42</strain>
    </source>
</reference>
<sequence length="560" mass="59332">MGLSRLSLRVRILVIPALAALGLLVFATTSVMSLRTAQMDVRRVQIHSVVESAAKIAEAYHAKAKKGEMSEADAKAAALSAISLMRYDGDNYLWVNDLDGILLMHPFRAKEVGKSMLEVKDTAGNYLYRLFTASGKAGGGLVEYVGRRPGADSYDSPKLAQILPYAPWNWGIGTGVYMDDVEAATRKAIATVAIITLVILGLVTSVSVWIGVRVGNRVRHQARIMRRLADGDLGVEVEHVEGHDEIGEMARALEVFKQNATDKQRMEQEALAQREHEDREQAARNGAASQHAETVKSKVGAVDSATSGISTTATRMAERSEHSGSLSLEMGDAARITSELASVVSDATQQLSLAVDEISAQVESANQMTRNAVDRVSATADQMAGLSHSVQSIGDVVNLINDIAAQTNLLALNATIEAARAGEAGKGFAVVANEVKHLANQTAKATEDIAHQVNEIQQSAQGMTGSISEVVDIIQALNGVSSAIAGAVQQQDASTREIASNVEQVAHQANVVSTTVAQMAHASAQTCAGTVRVIWSAKALASTVESLSGETETFVASLRG</sequence>
<name>A0A364NZ27_9PROT</name>
<dbReference type="EMBL" id="PGTO01000005">
    <property type="protein sequence ID" value="RAU22329.1"/>
    <property type="molecule type" value="Genomic_DNA"/>
</dbReference>
<evidence type="ECO:0000256" key="3">
    <source>
        <dbReference type="ARBA" id="ARBA00022692"/>
    </source>
</evidence>
<dbReference type="Pfam" id="PF00015">
    <property type="entry name" value="MCPsignal"/>
    <property type="match status" value="1"/>
</dbReference>
<dbReference type="SMART" id="SM00283">
    <property type="entry name" value="MA"/>
    <property type="match status" value="1"/>
</dbReference>
<dbReference type="InterPro" id="IPR004089">
    <property type="entry name" value="MCPsignal_dom"/>
</dbReference>
<dbReference type="Pfam" id="PF17200">
    <property type="entry name" value="sCache_2"/>
    <property type="match status" value="1"/>
</dbReference>
<dbReference type="Gene3D" id="1.10.8.500">
    <property type="entry name" value="HAMP domain in histidine kinase"/>
    <property type="match status" value="1"/>
</dbReference>
<dbReference type="GO" id="GO:0007165">
    <property type="term" value="P:signal transduction"/>
    <property type="evidence" value="ECO:0007669"/>
    <property type="project" value="UniProtKB-KW"/>
</dbReference>
<accession>A0A364NZ27</accession>
<evidence type="ECO:0000256" key="7">
    <source>
        <dbReference type="ARBA" id="ARBA00029447"/>
    </source>
</evidence>
<evidence type="ECO:0000256" key="4">
    <source>
        <dbReference type="ARBA" id="ARBA00022989"/>
    </source>
</evidence>
<evidence type="ECO:0000313" key="13">
    <source>
        <dbReference type="EMBL" id="RAU22329.1"/>
    </source>
</evidence>
<protein>
    <recommendedName>
        <fullName evidence="15">Methyl-accepting chemotaxis protein</fullName>
    </recommendedName>
</protein>
<dbReference type="PANTHER" id="PTHR32089:SF112">
    <property type="entry name" value="LYSOZYME-LIKE PROTEIN-RELATED"/>
    <property type="match status" value="1"/>
</dbReference>
<feature type="compositionally biased region" description="Polar residues" evidence="9">
    <location>
        <begin position="304"/>
        <end position="314"/>
    </location>
</feature>
<evidence type="ECO:0000313" key="14">
    <source>
        <dbReference type="Proteomes" id="UP000251075"/>
    </source>
</evidence>
<dbReference type="AlphaFoldDB" id="A0A364NZ27"/>
<dbReference type="SMART" id="SM01049">
    <property type="entry name" value="Cache_2"/>
    <property type="match status" value="1"/>
</dbReference>
<gene>
    <name evidence="13" type="ORF">CU669_09435</name>
</gene>
<dbReference type="PROSITE" id="PS50885">
    <property type="entry name" value="HAMP"/>
    <property type="match status" value="1"/>
</dbReference>
<keyword evidence="5 10" id="KW-0472">Membrane</keyword>
<evidence type="ECO:0000259" key="11">
    <source>
        <dbReference type="PROSITE" id="PS50111"/>
    </source>
</evidence>
<dbReference type="InterPro" id="IPR003660">
    <property type="entry name" value="HAMP_dom"/>
</dbReference>
<dbReference type="GO" id="GO:0004888">
    <property type="term" value="F:transmembrane signaling receptor activity"/>
    <property type="evidence" value="ECO:0007669"/>
    <property type="project" value="InterPro"/>
</dbReference>
<dbReference type="PROSITE" id="PS50111">
    <property type="entry name" value="CHEMOTAXIS_TRANSDUC_2"/>
    <property type="match status" value="1"/>
</dbReference>
<feature type="transmembrane region" description="Helical" evidence="10">
    <location>
        <begin position="188"/>
        <end position="212"/>
    </location>
</feature>
<comment type="subcellular location">
    <subcellularLocation>
        <location evidence="1">Cell membrane</location>
        <topology evidence="1">Multi-pass membrane protein</topology>
    </subcellularLocation>
</comment>
<dbReference type="Proteomes" id="UP000251075">
    <property type="component" value="Unassembled WGS sequence"/>
</dbReference>
<dbReference type="SMART" id="SM00304">
    <property type="entry name" value="HAMP"/>
    <property type="match status" value="1"/>
</dbReference>
<dbReference type="CDD" id="cd06225">
    <property type="entry name" value="HAMP"/>
    <property type="match status" value="1"/>
</dbReference>
<dbReference type="OrthoDB" id="2489132at2"/>
<evidence type="ECO:0000256" key="6">
    <source>
        <dbReference type="ARBA" id="ARBA00023224"/>
    </source>
</evidence>
<dbReference type="GO" id="GO:0006935">
    <property type="term" value="P:chemotaxis"/>
    <property type="evidence" value="ECO:0007669"/>
    <property type="project" value="InterPro"/>
</dbReference>
<evidence type="ECO:0008006" key="15">
    <source>
        <dbReference type="Google" id="ProtNLM"/>
    </source>
</evidence>
<dbReference type="PRINTS" id="PR00260">
    <property type="entry name" value="CHEMTRNSDUCR"/>
</dbReference>
<feature type="domain" description="Methyl-accepting transducer" evidence="11">
    <location>
        <begin position="291"/>
        <end position="534"/>
    </location>
</feature>
<evidence type="ECO:0000256" key="8">
    <source>
        <dbReference type="PROSITE-ProRule" id="PRU00284"/>
    </source>
</evidence>
<feature type="compositionally biased region" description="Basic and acidic residues" evidence="9">
    <location>
        <begin position="264"/>
        <end position="282"/>
    </location>
</feature>
<evidence type="ECO:0000256" key="2">
    <source>
        <dbReference type="ARBA" id="ARBA00022475"/>
    </source>
</evidence>
<evidence type="ECO:0000256" key="1">
    <source>
        <dbReference type="ARBA" id="ARBA00004651"/>
    </source>
</evidence>
<keyword evidence="6 8" id="KW-0807">Transducer</keyword>
<dbReference type="SUPFAM" id="SSF58104">
    <property type="entry name" value="Methyl-accepting chemotaxis protein (MCP) signaling domain"/>
    <property type="match status" value="1"/>
</dbReference>